<sequence>MNGKKDFFTLAANRNIWFYTPICCGKTPDDKFFAVWGQF</sequence>
<evidence type="ECO:0000313" key="2">
    <source>
        <dbReference type="Proteomes" id="UP000604066"/>
    </source>
</evidence>
<name>A0ABX2R929_9THEO</name>
<dbReference type="EMBL" id="JACCBS010000002">
    <property type="protein sequence ID" value="NYE57674.1"/>
    <property type="molecule type" value="Genomic_DNA"/>
</dbReference>
<gene>
    <name evidence="1" type="ORF">HDG70_001389</name>
</gene>
<protein>
    <submittedName>
        <fullName evidence="1">Uncharacterized protein</fullName>
    </submittedName>
</protein>
<keyword evidence="2" id="KW-1185">Reference proteome</keyword>
<proteinExistence type="predicted"/>
<organism evidence="1 2">
    <name type="scientific">Carboxydothermus ferrireducens DSM 11255</name>
    <dbReference type="NCBI Taxonomy" id="1119529"/>
    <lineage>
        <taxon>Bacteria</taxon>
        <taxon>Bacillati</taxon>
        <taxon>Bacillota</taxon>
        <taxon>Clostridia</taxon>
        <taxon>Thermoanaerobacterales</taxon>
        <taxon>Thermoanaerobacteraceae</taxon>
        <taxon>Carboxydothermus</taxon>
    </lineage>
</organism>
<evidence type="ECO:0000313" key="1">
    <source>
        <dbReference type="EMBL" id="NYE57674.1"/>
    </source>
</evidence>
<dbReference type="Proteomes" id="UP000604066">
    <property type="component" value="Unassembled WGS sequence"/>
</dbReference>
<accession>A0ABX2R929</accession>
<reference evidence="1 2" key="1">
    <citation type="submission" date="2020-07" db="EMBL/GenBank/DDBJ databases">
        <title>Genomic Encyclopedia of Type Strains, Phase III (KMG-III): the genomes of soil and plant-associated and newly described type strains.</title>
        <authorList>
            <person name="Whitman W."/>
        </authorList>
    </citation>
    <scope>NUCLEOTIDE SEQUENCE [LARGE SCALE GENOMIC DNA]</scope>
    <source>
        <strain evidence="1 2">DSM 11255</strain>
    </source>
</reference>
<comment type="caution">
    <text evidence="1">The sequence shown here is derived from an EMBL/GenBank/DDBJ whole genome shotgun (WGS) entry which is preliminary data.</text>
</comment>